<dbReference type="GO" id="GO:0003824">
    <property type="term" value="F:catalytic activity"/>
    <property type="evidence" value="ECO:0007669"/>
    <property type="project" value="InterPro"/>
</dbReference>
<evidence type="ECO:0000256" key="4">
    <source>
        <dbReference type="ARBA" id="ARBA00023004"/>
    </source>
</evidence>
<dbReference type="Pfam" id="PF02310">
    <property type="entry name" value="B12-binding"/>
    <property type="match status" value="1"/>
</dbReference>
<evidence type="ECO:0000259" key="6">
    <source>
        <dbReference type="PROSITE" id="PS51332"/>
    </source>
</evidence>
<evidence type="ECO:0000313" key="7">
    <source>
        <dbReference type="EMBL" id="GAG01822.1"/>
    </source>
</evidence>
<protein>
    <recommendedName>
        <fullName evidence="6">B12-binding domain-containing protein</fullName>
    </recommendedName>
</protein>
<dbReference type="InterPro" id="IPR051198">
    <property type="entry name" value="BchE-like"/>
</dbReference>
<dbReference type="Gene3D" id="3.40.50.280">
    <property type="entry name" value="Cobalamin-binding domain"/>
    <property type="match status" value="1"/>
</dbReference>
<dbReference type="EMBL" id="BARS01022592">
    <property type="protein sequence ID" value="GAG01822.1"/>
    <property type="molecule type" value="Genomic_DNA"/>
</dbReference>
<name>X0URE8_9ZZZZ</name>
<sequence>MTTRILLIEAVYSYPPIESHHPSLSLGYIASSLRKEFGDMFQFRIINGNLAEEIKSFQPGIVGITSVTKNYNVAKEHARVAKQANLPVIIGGIQISSLPQVLTRDMDVGVAGEGERTIIDVMSSFAANKRFDNSELSQIEGVIYWDDGKIAATKPRPFIQSIDSIPYPARDLLVIKKDTSMLSSRGCPYNCAFCSTSR</sequence>
<keyword evidence="4" id="KW-0408">Iron</keyword>
<dbReference type="GO" id="GO:0051536">
    <property type="term" value="F:iron-sulfur cluster binding"/>
    <property type="evidence" value="ECO:0007669"/>
    <property type="project" value="UniProtKB-KW"/>
</dbReference>
<feature type="domain" description="B12-binding" evidence="6">
    <location>
        <begin position="7"/>
        <end position="132"/>
    </location>
</feature>
<dbReference type="GO" id="GO:0046872">
    <property type="term" value="F:metal ion binding"/>
    <property type="evidence" value="ECO:0007669"/>
    <property type="project" value="UniProtKB-KW"/>
</dbReference>
<keyword evidence="5" id="KW-0411">Iron-sulfur</keyword>
<evidence type="ECO:0000256" key="3">
    <source>
        <dbReference type="ARBA" id="ARBA00022723"/>
    </source>
</evidence>
<dbReference type="AlphaFoldDB" id="X0URE8"/>
<accession>X0URE8</accession>
<comment type="caution">
    <text evidence="7">The sequence shown here is derived from an EMBL/GenBank/DDBJ whole genome shotgun (WGS) entry which is preliminary data.</text>
</comment>
<dbReference type="SFLD" id="SFLDG01082">
    <property type="entry name" value="B12-binding_domain_containing"/>
    <property type="match status" value="1"/>
</dbReference>
<feature type="non-terminal residue" evidence="7">
    <location>
        <position position="198"/>
    </location>
</feature>
<evidence type="ECO:0000256" key="2">
    <source>
        <dbReference type="ARBA" id="ARBA00022691"/>
    </source>
</evidence>
<dbReference type="GO" id="GO:0031419">
    <property type="term" value="F:cobalamin binding"/>
    <property type="evidence" value="ECO:0007669"/>
    <property type="project" value="InterPro"/>
</dbReference>
<organism evidence="7">
    <name type="scientific">marine sediment metagenome</name>
    <dbReference type="NCBI Taxonomy" id="412755"/>
    <lineage>
        <taxon>unclassified sequences</taxon>
        <taxon>metagenomes</taxon>
        <taxon>ecological metagenomes</taxon>
    </lineage>
</organism>
<dbReference type="PROSITE" id="PS51332">
    <property type="entry name" value="B12_BINDING"/>
    <property type="match status" value="1"/>
</dbReference>
<dbReference type="SFLD" id="SFLDS00029">
    <property type="entry name" value="Radical_SAM"/>
    <property type="match status" value="1"/>
</dbReference>
<dbReference type="InterPro" id="IPR007197">
    <property type="entry name" value="rSAM"/>
</dbReference>
<gene>
    <name evidence="7" type="ORF">S01H1_36102</name>
</gene>
<reference evidence="7" key="1">
    <citation type="journal article" date="2014" name="Front. Microbiol.">
        <title>High frequency of phylogenetically diverse reductive dehalogenase-homologous genes in deep subseafloor sedimentary metagenomes.</title>
        <authorList>
            <person name="Kawai M."/>
            <person name="Futagami T."/>
            <person name="Toyoda A."/>
            <person name="Takaki Y."/>
            <person name="Nishi S."/>
            <person name="Hori S."/>
            <person name="Arai W."/>
            <person name="Tsubouchi T."/>
            <person name="Morono Y."/>
            <person name="Uchiyama I."/>
            <person name="Ito T."/>
            <person name="Fujiyama A."/>
            <person name="Inagaki F."/>
            <person name="Takami H."/>
        </authorList>
    </citation>
    <scope>NUCLEOTIDE SEQUENCE</scope>
    <source>
        <strain evidence="7">Expedition CK06-06</strain>
    </source>
</reference>
<keyword evidence="2" id="KW-0949">S-adenosyl-L-methionine</keyword>
<dbReference type="InterPro" id="IPR006158">
    <property type="entry name" value="Cobalamin-bd"/>
</dbReference>
<evidence type="ECO:0000256" key="5">
    <source>
        <dbReference type="ARBA" id="ARBA00023014"/>
    </source>
</evidence>
<comment type="cofactor">
    <cofactor evidence="1">
        <name>[4Fe-4S] cluster</name>
        <dbReference type="ChEBI" id="CHEBI:49883"/>
    </cofactor>
</comment>
<dbReference type="PANTHER" id="PTHR43409">
    <property type="entry name" value="ANAEROBIC MAGNESIUM-PROTOPORPHYRIN IX MONOMETHYL ESTER CYCLASE-RELATED"/>
    <property type="match status" value="1"/>
</dbReference>
<keyword evidence="3" id="KW-0479">Metal-binding</keyword>
<evidence type="ECO:0000256" key="1">
    <source>
        <dbReference type="ARBA" id="ARBA00001966"/>
    </source>
</evidence>
<proteinExistence type="predicted"/>